<dbReference type="InParanoid" id="A0A420WL95"/>
<dbReference type="EMBL" id="RBII01000001">
    <property type="protein sequence ID" value="RKQ71682.1"/>
    <property type="molecule type" value="Genomic_DNA"/>
</dbReference>
<name>A0A420WL95_9PROT</name>
<dbReference type="InterPro" id="IPR006855">
    <property type="entry name" value="Vertebrate-like_GNAT_dom"/>
</dbReference>
<comment type="caution">
    <text evidence="4">The sequence shown here is derived from an EMBL/GenBank/DDBJ whole genome shotgun (WGS) entry which is preliminary data.</text>
</comment>
<dbReference type="Proteomes" id="UP000282211">
    <property type="component" value="Unassembled WGS sequence"/>
</dbReference>
<dbReference type="GO" id="GO:0005737">
    <property type="term" value="C:cytoplasm"/>
    <property type="evidence" value="ECO:0007669"/>
    <property type="project" value="InterPro"/>
</dbReference>
<evidence type="ECO:0000313" key="4">
    <source>
        <dbReference type="EMBL" id="RKQ71682.1"/>
    </source>
</evidence>
<dbReference type="Pfam" id="PF04768">
    <property type="entry name" value="NAT"/>
    <property type="match status" value="1"/>
</dbReference>
<sequence>MIAKPVRQTVLTSLAAIGAKREAKFYAELFARQEAERFALIVIDPRCLKNPLLESLISSMKLLFDLGLSPILLVGAMDEDRTAVKFQSQRLSRELDQASVRSTKLNTRTYGLIPDVRAKARSGRLPILEMTEKGGAMNLVALVRELDPNKVIFLQPSGGLVRNGERIRNLDTESLGHWQESDGVLSDGQKRFLSFVADIDAEDPGYRSYIIASPLNLLPELFTTKGSGTLIRRKANIISHLDYSNLDEKKLRCSIEDAFGKTLSTSYFNSDITSAYIEKDYRGGAIFAKAGELTYLSKFWVVENARGEGLAKDIWDKMTGNTKSFYWRSKLTNPFNDWYMRKCEGMQIVGEWRVFWLGLKYDQVSIAITQATAEAEDFSVV</sequence>
<protein>
    <submittedName>
        <fullName evidence="4">Acetylglutamate kinase</fullName>
    </submittedName>
</protein>
<dbReference type="Gene3D" id="3.40.1160.10">
    <property type="entry name" value="Acetylglutamate kinase-like"/>
    <property type="match status" value="1"/>
</dbReference>
<comment type="pathway">
    <text evidence="1">Amino-acid biosynthesis; L-arginine biosynthesis; N(2)-acetyl-L-ornithine from L-glutamate: step 2/4.</text>
</comment>
<proteinExistence type="predicted"/>
<accession>A0A420WL95</accession>
<dbReference type="GO" id="GO:0004042">
    <property type="term" value="F:L-glutamate N-acetyltransferase activity"/>
    <property type="evidence" value="ECO:0007669"/>
    <property type="project" value="TreeGrafter"/>
</dbReference>
<dbReference type="InterPro" id="IPR011242">
    <property type="entry name" value="ArgB_GNAT"/>
</dbReference>
<dbReference type="PANTHER" id="PTHR23342:SF0">
    <property type="entry name" value="N-ACETYLGLUTAMATE SYNTHASE, MITOCHONDRIAL"/>
    <property type="match status" value="1"/>
</dbReference>
<dbReference type="RefSeq" id="WP_121099436.1">
    <property type="nucleotide sequence ID" value="NZ_RBII01000001.1"/>
</dbReference>
<dbReference type="GO" id="GO:0006526">
    <property type="term" value="P:L-arginine biosynthetic process"/>
    <property type="evidence" value="ECO:0007669"/>
    <property type="project" value="InterPro"/>
</dbReference>
<evidence type="ECO:0000313" key="5">
    <source>
        <dbReference type="Proteomes" id="UP000282211"/>
    </source>
</evidence>
<dbReference type="GO" id="GO:0003991">
    <property type="term" value="F:acetylglutamate kinase activity"/>
    <property type="evidence" value="ECO:0007669"/>
    <property type="project" value="InterPro"/>
</dbReference>
<gene>
    <name evidence="4" type="ORF">DES40_1009</name>
</gene>
<dbReference type="OrthoDB" id="9803155at2"/>
<keyword evidence="5" id="KW-1185">Reference proteome</keyword>
<dbReference type="PANTHER" id="PTHR23342">
    <property type="entry name" value="N-ACETYLGLUTAMATE SYNTHASE"/>
    <property type="match status" value="1"/>
</dbReference>
<reference evidence="4 5" key="1">
    <citation type="submission" date="2018-10" db="EMBL/GenBank/DDBJ databases">
        <title>Genomic Encyclopedia of Type Strains, Phase IV (KMG-IV): sequencing the most valuable type-strain genomes for metagenomic binning, comparative biology and taxonomic classification.</title>
        <authorList>
            <person name="Goeker M."/>
        </authorList>
    </citation>
    <scope>NUCLEOTIDE SEQUENCE [LARGE SCALE GENOMIC DNA]</scope>
    <source>
        <strain evidence="4 5">DSM 22008</strain>
    </source>
</reference>
<dbReference type="Gene3D" id="3.40.630.30">
    <property type="match status" value="1"/>
</dbReference>
<evidence type="ECO:0000256" key="2">
    <source>
        <dbReference type="ARBA" id="ARBA00022679"/>
    </source>
</evidence>
<dbReference type="PIRSF" id="PIRSF036441">
    <property type="entry name" value="NAGK_DUF619"/>
    <property type="match status" value="1"/>
</dbReference>
<dbReference type="PROSITE" id="PS51731">
    <property type="entry name" value="GNAT_NAGS"/>
    <property type="match status" value="1"/>
</dbReference>
<keyword evidence="4" id="KW-0418">Kinase</keyword>
<dbReference type="AlphaFoldDB" id="A0A420WL95"/>
<dbReference type="InterPro" id="IPR036393">
    <property type="entry name" value="AceGlu_kinase-like_sf"/>
</dbReference>
<evidence type="ECO:0000259" key="3">
    <source>
        <dbReference type="PROSITE" id="PS51731"/>
    </source>
</evidence>
<feature type="domain" description="N-acetyltransferase" evidence="3">
    <location>
        <begin position="235"/>
        <end position="380"/>
    </location>
</feature>
<evidence type="ECO:0000256" key="1">
    <source>
        <dbReference type="ARBA" id="ARBA00004828"/>
    </source>
</evidence>
<organism evidence="4 5">
    <name type="scientific">Litorimonas taeanensis</name>
    <dbReference type="NCBI Taxonomy" id="568099"/>
    <lineage>
        <taxon>Bacteria</taxon>
        <taxon>Pseudomonadati</taxon>
        <taxon>Pseudomonadota</taxon>
        <taxon>Alphaproteobacteria</taxon>
        <taxon>Maricaulales</taxon>
        <taxon>Robiginitomaculaceae</taxon>
    </lineage>
</organism>
<keyword evidence="2" id="KW-0808">Transferase</keyword>